<protein>
    <submittedName>
        <fullName evidence="3">Regulatory protein AfsR</fullName>
    </submittedName>
</protein>
<reference evidence="3 4" key="1">
    <citation type="submission" date="2015-02" db="EMBL/GenBank/DDBJ databases">
        <authorList>
            <person name="Gomez-Escribano P.J."/>
        </authorList>
    </citation>
    <scope>NUCLEOTIDE SEQUENCE [LARGE SCALE GENOMIC DNA]</scope>
    <source>
        <strain evidence="4">C34 (DSM 42122 / NRRL B-24963)</strain>
    </source>
</reference>
<dbReference type="SMART" id="SM00530">
    <property type="entry name" value="HTH_XRE"/>
    <property type="match status" value="1"/>
</dbReference>
<dbReference type="CDD" id="cd00093">
    <property type="entry name" value="HTH_XRE"/>
    <property type="match status" value="1"/>
</dbReference>
<dbReference type="GO" id="GO:0043531">
    <property type="term" value="F:ADP binding"/>
    <property type="evidence" value="ECO:0007669"/>
    <property type="project" value="InterPro"/>
</dbReference>
<dbReference type="InterPro" id="IPR002182">
    <property type="entry name" value="NB-ARC"/>
</dbReference>
<accession>A0A0F7VKT2</accession>
<dbReference type="Pfam" id="PF00931">
    <property type="entry name" value="NB-ARC"/>
    <property type="match status" value="1"/>
</dbReference>
<dbReference type="SUPFAM" id="SSF47413">
    <property type="entry name" value="lambda repressor-like DNA-binding domains"/>
    <property type="match status" value="1"/>
</dbReference>
<dbReference type="InterPro" id="IPR010982">
    <property type="entry name" value="Lambda_DNA-bd_dom_sf"/>
</dbReference>
<dbReference type="PROSITE" id="PS50943">
    <property type="entry name" value="HTH_CROC1"/>
    <property type="match status" value="1"/>
</dbReference>
<dbReference type="RefSeq" id="WP_049976698.1">
    <property type="nucleotide sequence ID" value="NZ_AZSD01000044.1"/>
</dbReference>
<name>A0A0F7VKT2_STRLW</name>
<dbReference type="InterPro" id="IPR001387">
    <property type="entry name" value="Cro/C1-type_HTH"/>
</dbReference>
<evidence type="ECO:0000313" key="4">
    <source>
        <dbReference type="Proteomes" id="UP000035016"/>
    </source>
</evidence>
<dbReference type="PANTHER" id="PTHR47691">
    <property type="entry name" value="REGULATOR-RELATED"/>
    <property type="match status" value="1"/>
</dbReference>
<dbReference type="PANTHER" id="PTHR47691:SF3">
    <property type="entry name" value="HTH-TYPE TRANSCRIPTIONAL REGULATOR RV0890C-RELATED"/>
    <property type="match status" value="1"/>
</dbReference>
<dbReference type="AlphaFoldDB" id="A0A0F7VKT2"/>
<evidence type="ECO:0000259" key="2">
    <source>
        <dbReference type="PROSITE" id="PS50943"/>
    </source>
</evidence>
<gene>
    <name evidence="3" type="primary">sle_01870</name>
</gene>
<dbReference type="Gene3D" id="1.10.260.40">
    <property type="entry name" value="lambda repressor-like DNA-binding domains"/>
    <property type="match status" value="1"/>
</dbReference>
<dbReference type="InterPro" id="IPR027417">
    <property type="entry name" value="P-loop_NTPase"/>
</dbReference>
<evidence type="ECO:0000256" key="1">
    <source>
        <dbReference type="SAM" id="MobiDB-lite"/>
    </source>
</evidence>
<dbReference type="Pfam" id="PF13560">
    <property type="entry name" value="HTH_31"/>
    <property type="match status" value="1"/>
</dbReference>
<dbReference type="Proteomes" id="UP000035016">
    <property type="component" value="Chromosome Chromosome"/>
</dbReference>
<dbReference type="EMBL" id="LN831790">
    <property type="protein sequence ID" value="CQR59649.1"/>
    <property type="molecule type" value="Genomic_DNA"/>
</dbReference>
<dbReference type="KEGG" id="sle:sle_01870"/>
<sequence>MTEPVKSVGQLLQWYRKEAGLSLPRLAALAHYDKGYLSKVENGRKPMSVELARVCDKVLGTGGELAKRALAATDRNCPGGQLPLAQLPAAQGRLFGRAGALTRLERLLAHGTDAPGRVPMVCVDGPPGVGKTTLALRGAHNVAHRFIDGALFVNLRGNDRVRGPLDPGHVLAGFLRALGVRSDRVPDDEQERAALYRSLLSGRSVLVVLDNAATSAQVQPLLPGSGGCAVLVTSRSHLVGMQVMTAPAVRLTLGPLDFEAAVDLLRTLIGDARADAEPTALARMALRCGFLPLALRTAAVRIATHPRMSIDEFDRHYAAEAGLLDLVGTDNEEHLRSALDRTPPAMYGRASWRTREHTPQSGAVKSMGA</sequence>
<dbReference type="PRINTS" id="PR00364">
    <property type="entry name" value="DISEASERSIST"/>
</dbReference>
<dbReference type="SUPFAM" id="SSF52540">
    <property type="entry name" value="P-loop containing nucleoside triphosphate hydrolases"/>
    <property type="match status" value="1"/>
</dbReference>
<organism evidence="3 4">
    <name type="scientific">Streptomyces leeuwenhoekii</name>
    <dbReference type="NCBI Taxonomy" id="1437453"/>
    <lineage>
        <taxon>Bacteria</taxon>
        <taxon>Bacillati</taxon>
        <taxon>Actinomycetota</taxon>
        <taxon>Actinomycetes</taxon>
        <taxon>Kitasatosporales</taxon>
        <taxon>Streptomycetaceae</taxon>
        <taxon>Streptomyces</taxon>
    </lineage>
</organism>
<feature type="domain" description="HTH cro/C1-type" evidence="2">
    <location>
        <begin position="15"/>
        <end position="65"/>
    </location>
</feature>
<dbReference type="GO" id="GO:0003677">
    <property type="term" value="F:DNA binding"/>
    <property type="evidence" value="ECO:0007669"/>
    <property type="project" value="InterPro"/>
</dbReference>
<dbReference type="Gene3D" id="3.40.50.300">
    <property type="entry name" value="P-loop containing nucleotide triphosphate hydrolases"/>
    <property type="match status" value="1"/>
</dbReference>
<evidence type="ECO:0000313" key="3">
    <source>
        <dbReference type="EMBL" id="CQR59649.1"/>
    </source>
</evidence>
<proteinExistence type="predicted"/>
<feature type="region of interest" description="Disordered" evidence="1">
    <location>
        <begin position="348"/>
        <end position="369"/>
    </location>
</feature>